<comment type="caution">
    <text evidence="1">The sequence shown here is derived from an EMBL/GenBank/DDBJ whole genome shotgun (WGS) entry which is preliminary data.</text>
</comment>
<proteinExistence type="predicted"/>
<sequence length="136" mass="15604">MPKAEREFSCLFELRRYASSPVEMQSRDAKSGTTVQFSYFELRRYASSQGEMQSGDAVRCQKWNDSLLIGTTKIRSCVVPDMVRAFVNLDYEGTHTIKFRHTKLCDGGVTYYVFVCDMYALAQSFQITHRPSVRDG</sequence>
<dbReference type="EMBL" id="JACVVK020000064">
    <property type="protein sequence ID" value="KAK7496817.1"/>
    <property type="molecule type" value="Genomic_DNA"/>
</dbReference>
<evidence type="ECO:0000313" key="2">
    <source>
        <dbReference type="Proteomes" id="UP001519460"/>
    </source>
</evidence>
<reference evidence="1 2" key="1">
    <citation type="journal article" date="2023" name="Sci. Data">
        <title>Genome assembly of the Korean intertidal mud-creeper Batillaria attramentaria.</title>
        <authorList>
            <person name="Patra A.K."/>
            <person name="Ho P.T."/>
            <person name="Jun S."/>
            <person name="Lee S.J."/>
            <person name="Kim Y."/>
            <person name="Won Y.J."/>
        </authorList>
    </citation>
    <scope>NUCLEOTIDE SEQUENCE [LARGE SCALE GENOMIC DNA]</scope>
    <source>
        <strain evidence="1">Wonlab-2016</strain>
    </source>
</reference>
<accession>A0ABD0LBA0</accession>
<keyword evidence="2" id="KW-1185">Reference proteome</keyword>
<dbReference type="AlphaFoldDB" id="A0ABD0LBA0"/>
<protein>
    <submittedName>
        <fullName evidence="1">Uncharacterized protein</fullName>
    </submittedName>
</protein>
<organism evidence="1 2">
    <name type="scientific">Batillaria attramentaria</name>
    <dbReference type="NCBI Taxonomy" id="370345"/>
    <lineage>
        <taxon>Eukaryota</taxon>
        <taxon>Metazoa</taxon>
        <taxon>Spiralia</taxon>
        <taxon>Lophotrochozoa</taxon>
        <taxon>Mollusca</taxon>
        <taxon>Gastropoda</taxon>
        <taxon>Caenogastropoda</taxon>
        <taxon>Sorbeoconcha</taxon>
        <taxon>Cerithioidea</taxon>
        <taxon>Batillariidae</taxon>
        <taxon>Batillaria</taxon>
    </lineage>
</organism>
<evidence type="ECO:0000313" key="1">
    <source>
        <dbReference type="EMBL" id="KAK7496817.1"/>
    </source>
</evidence>
<dbReference type="Proteomes" id="UP001519460">
    <property type="component" value="Unassembled WGS sequence"/>
</dbReference>
<gene>
    <name evidence="1" type="ORF">BaRGS_00012026</name>
</gene>
<name>A0ABD0LBA0_9CAEN</name>